<protein>
    <submittedName>
        <fullName evidence="1">Uncharacterized protein</fullName>
    </submittedName>
</protein>
<dbReference type="EMBL" id="BAAAHG010000006">
    <property type="protein sequence ID" value="GAA0906622.1"/>
    <property type="molecule type" value="Genomic_DNA"/>
</dbReference>
<organism evidence="1 2">
    <name type="scientific">Streptomyces thermoalcalitolerans</name>
    <dbReference type="NCBI Taxonomy" id="65605"/>
    <lineage>
        <taxon>Bacteria</taxon>
        <taxon>Bacillati</taxon>
        <taxon>Actinomycetota</taxon>
        <taxon>Actinomycetes</taxon>
        <taxon>Kitasatosporales</taxon>
        <taxon>Streptomycetaceae</taxon>
        <taxon>Streptomyces</taxon>
    </lineage>
</organism>
<proteinExistence type="predicted"/>
<dbReference type="Proteomes" id="UP001501005">
    <property type="component" value="Unassembled WGS sequence"/>
</dbReference>
<dbReference type="RefSeq" id="WP_344047518.1">
    <property type="nucleotide sequence ID" value="NZ_BAAAHG010000006.1"/>
</dbReference>
<reference evidence="1 2" key="1">
    <citation type="journal article" date="2019" name="Int. J. Syst. Evol. Microbiol.">
        <title>The Global Catalogue of Microorganisms (GCM) 10K type strain sequencing project: providing services to taxonomists for standard genome sequencing and annotation.</title>
        <authorList>
            <consortium name="The Broad Institute Genomics Platform"/>
            <consortium name="The Broad Institute Genome Sequencing Center for Infectious Disease"/>
            <person name="Wu L."/>
            <person name="Ma J."/>
        </authorList>
    </citation>
    <scope>NUCLEOTIDE SEQUENCE [LARGE SCALE GENOMIC DNA]</scope>
    <source>
        <strain evidence="1 2">JCM 10673</strain>
    </source>
</reference>
<gene>
    <name evidence="1" type="ORF">GCM10009549_11800</name>
</gene>
<accession>A0ABN1NGR7</accession>
<evidence type="ECO:0000313" key="2">
    <source>
        <dbReference type="Proteomes" id="UP001501005"/>
    </source>
</evidence>
<keyword evidence="2" id="KW-1185">Reference proteome</keyword>
<comment type="caution">
    <text evidence="1">The sequence shown here is derived from an EMBL/GenBank/DDBJ whole genome shotgun (WGS) entry which is preliminary data.</text>
</comment>
<evidence type="ECO:0000313" key="1">
    <source>
        <dbReference type="EMBL" id="GAA0906622.1"/>
    </source>
</evidence>
<sequence>MTTAADLVIPYITARAGEEADLLSHLCVRQGPDRQQRLAYVDEDPRDRDHKGVLWARYSMSLDAFGNPAGRPQWRLVHPLRQRVTMHLLRCQVCAEPVPRRGGVLFLETASRIEGPGPLRTAQPPVCREHARMAAERCPHLRRHGYIALRATRYPLYGVIGTRYRYGENGLQALVGTEDALPHNHPQIGWFLVSQLVRELREYDIVHLDDLAP</sequence>
<name>A0ABN1NGR7_9ACTN</name>